<evidence type="ECO:0000256" key="3">
    <source>
        <dbReference type="ARBA" id="ARBA00004275"/>
    </source>
</evidence>
<accession>A0A6L2Q998</accession>
<keyword evidence="9" id="KW-0153">Cholesterol metabolism</keyword>
<evidence type="ECO:0000256" key="18">
    <source>
        <dbReference type="ARBA" id="ARBA00023034"/>
    </source>
</evidence>
<evidence type="ECO:0000256" key="14">
    <source>
        <dbReference type="ARBA" id="ARBA00022827"/>
    </source>
</evidence>
<dbReference type="GO" id="GO:0008203">
    <property type="term" value="P:cholesterol metabolic process"/>
    <property type="evidence" value="ECO:0007669"/>
    <property type="project" value="UniProtKB-KW"/>
</dbReference>
<evidence type="ECO:0000256" key="27">
    <source>
        <dbReference type="ARBA" id="ARBA00078485"/>
    </source>
</evidence>
<sequence>MVMFHTDPELVCQHFLSVGDVQCLTAEREFERDQNISLRRHHQRGQEQRNDDQLFAAKNHKGGISKKLGLKYMSSAKCGIHGLFTYVKSHSNNLHGRRGNLKRCQIASIYICSSSLFQNSVRFLARSEYHRQQKEQCIPIPTSRFNVGLFKGTAQVPFQSPKQELLRHQLTSSVNSQRSASLLYEIYNYGRNWIVVKLNSAPKLHDWKVKHVQKQVQAWRASGMTVPMCTARPGWQTMSLSKPKYKKKLFNVDINLIDILEIDAEKQTVRVEPLVTMGQLTATLDPLGWTLPIVPELDDLTVGGLVMGTGVESTSHKYGLFQHICVSYELVLADGSLVTCSKESDPDLFYAVPWSYGTLGFLTAAVIRIIPAQKYVKLHYHPVHSLDDVVKVFKQESLKKHENHFVEGLMFDVDRAVIMTGSLSSTCEPGKLNAIGKWYKPWFFTHVKKFLEEGPGYEYIPLREYYHRHTRPLFWEVENIIPFGNNVAFRYLLGWMMPPKVSLLKITETKAITNLYENNHIIQDLLVPVKSLKESILKFHDAVQVYPVWLCPFNLPNDPGMVHPVGEEEELYVDVGVYGVPKVPQGKQYNAVRVTRDIEDFVAKVNGFQMLYADSYRTMEEFRQMFDHMLYDKMRDQLDCKKAFPDVYDKVNKRARSH</sequence>
<comment type="subunit">
    <text evidence="5">Homodimer.</text>
</comment>
<dbReference type="GO" id="GO:0050614">
    <property type="term" value="F:Delta24-sterol reductase activity"/>
    <property type="evidence" value="ECO:0007669"/>
    <property type="project" value="UniProtKB-EC"/>
</dbReference>
<comment type="catalytic activity">
    <reaction evidence="25">
        <text>5alpha-cholest-8-en-3beta-ol + NADP(+) = zymosterol + NADPH + H(+)</text>
        <dbReference type="Rhea" id="RHEA:36399"/>
        <dbReference type="ChEBI" id="CHEBI:15378"/>
        <dbReference type="ChEBI" id="CHEBI:16608"/>
        <dbReference type="ChEBI" id="CHEBI:18252"/>
        <dbReference type="ChEBI" id="CHEBI:57783"/>
        <dbReference type="ChEBI" id="CHEBI:58349"/>
        <dbReference type="EC" id="1.3.1.72"/>
    </reaction>
    <physiologicalReaction direction="right-to-left" evidence="25">
        <dbReference type="Rhea" id="RHEA:36401"/>
    </physiologicalReaction>
</comment>
<dbReference type="InterPro" id="IPR016164">
    <property type="entry name" value="FAD-linked_Oxase-like_C"/>
</dbReference>
<keyword evidence="18" id="KW-0333">Golgi apparatus</keyword>
<evidence type="ECO:0000256" key="4">
    <source>
        <dbReference type="ARBA" id="ARBA00004389"/>
    </source>
</evidence>
<comment type="function">
    <text evidence="26">Catalyzes the reduction of the delta-24 double bond of sterol intermediates during cholesterol biosynthesis. In addition to its cholesterol-synthesizing activity, can protect cells from oxidative stress by reducing caspase 3 activity during apoptosis induced by oxidative stress. Also protects against amyloid-beta peptide-induced apoptosis.</text>
</comment>
<dbReference type="GO" id="GO:0005777">
    <property type="term" value="C:peroxisome"/>
    <property type="evidence" value="ECO:0007669"/>
    <property type="project" value="UniProtKB-SubCell"/>
</dbReference>
<evidence type="ECO:0000256" key="26">
    <source>
        <dbReference type="ARBA" id="ARBA00056986"/>
    </source>
</evidence>
<evidence type="ECO:0000256" key="23">
    <source>
        <dbReference type="ARBA" id="ARBA00023221"/>
    </source>
</evidence>
<evidence type="ECO:0000256" key="10">
    <source>
        <dbReference type="ARBA" id="ARBA00022630"/>
    </source>
</evidence>
<dbReference type="InterPro" id="IPR006094">
    <property type="entry name" value="Oxid_FAD_bind_N"/>
</dbReference>
<keyword evidence="14" id="KW-0274">FAD</keyword>
<dbReference type="Pfam" id="PF01565">
    <property type="entry name" value="FAD_binding_4"/>
    <property type="match status" value="1"/>
</dbReference>
<gene>
    <name evidence="30" type="ORF">Cfor_08414</name>
</gene>
<feature type="domain" description="FAD-binding PCMH-type" evidence="29">
    <location>
        <begin position="196"/>
        <end position="372"/>
    </location>
</feature>
<comment type="cofactor">
    <cofactor evidence="1">
        <name>FAD</name>
        <dbReference type="ChEBI" id="CHEBI:57692"/>
    </cofactor>
</comment>
<evidence type="ECO:0000313" key="30">
    <source>
        <dbReference type="EMBL" id="GFG39465.1"/>
    </source>
</evidence>
<dbReference type="GO" id="GO:0000139">
    <property type="term" value="C:Golgi membrane"/>
    <property type="evidence" value="ECO:0007669"/>
    <property type="project" value="UniProtKB-SubCell"/>
</dbReference>
<dbReference type="GO" id="GO:0005789">
    <property type="term" value="C:endoplasmic reticulum membrane"/>
    <property type="evidence" value="ECO:0007669"/>
    <property type="project" value="UniProtKB-SubCell"/>
</dbReference>
<dbReference type="EMBL" id="BLKM01000900">
    <property type="protein sequence ID" value="GFG39465.1"/>
    <property type="molecule type" value="Genomic_DNA"/>
</dbReference>
<evidence type="ECO:0000256" key="13">
    <source>
        <dbReference type="ARBA" id="ARBA00022824"/>
    </source>
</evidence>
<evidence type="ECO:0000256" key="1">
    <source>
        <dbReference type="ARBA" id="ARBA00001974"/>
    </source>
</evidence>
<evidence type="ECO:0000256" key="5">
    <source>
        <dbReference type="ARBA" id="ARBA00011738"/>
    </source>
</evidence>
<dbReference type="PANTHER" id="PTHR10801:SF0">
    <property type="entry name" value="DELTA(24)-STEROL REDUCTASE"/>
    <property type="match status" value="1"/>
</dbReference>
<evidence type="ECO:0000313" key="31">
    <source>
        <dbReference type="Proteomes" id="UP000502823"/>
    </source>
</evidence>
<reference evidence="31" key="1">
    <citation type="submission" date="2020-01" db="EMBL/GenBank/DDBJ databases">
        <title>Draft genome sequence of the Termite Coptotermes fromosanus.</title>
        <authorList>
            <person name="Itakura S."/>
            <person name="Yosikawa Y."/>
            <person name="Umezawa K."/>
        </authorList>
    </citation>
    <scope>NUCLEOTIDE SEQUENCE [LARGE SCALE GENOMIC DNA]</scope>
</reference>
<dbReference type="InParanoid" id="A0A6L2Q998"/>
<keyword evidence="22" id="KW-1207">Sterol metabolism</keyword>
<evidence type="ECO:0000256" key="12">
    <source>
        <dbReference type="ARBA" id="ARBA00022729"/>
    </source>
</evidence>
<evidence type="ECO:0000256" key="21">
    <source>
        <dbReference type="ARBA" id="ARBA00023140"/>
    </source>
</evidence>
<evidence type="ECO:0000256" key="28">
    <source>
        <dbReference type="ARBA" id="ARBA00080612"/>
    </source>
</evidence>
<evidence type="ECO:0000256" key="25">
    <source>
        <dbReference type="ARBA" id="ARBA00052927"/>
    </source>
</evidence>
<comment type="catalytic activity">
    <reaction evidence="24">
        <text>lanosterol + NADPH + H(+) = 24,25-dihydrolanosterol + NADP(+)</text>
        <dbReference type="Rhea" id="RHEA:33919"/>
        <dbReference type="ChEBI" id="CHEBI:15378"/>
        <dbReference type="ChEBI" id="CHEBI:16521"/>
        <dbReference type="ChEBI" id="CHEBI:28113"/>
        <dbReference type="ChEBI" id="CHEBI:57783"/>
        <dbReference type="ChEBI" id="CHEBI:58349"/>
    </reaction>
    <physiologicalReaction direction="left-to-right" evidence="24">
        <dbReference type="Rhea" id="RHEA:33920"/>
    </physiologicalReaction>
</comment>
<evidence type="ECO:0000256" key="2">
    <source>
        <dbReference type="ARBA" id="ARBA00004194"/>
    </source>
</evidence>
<evidence type="ECO:0000256" key="8">
    <source>
        <dbReference type="ARBA" id="ARBA00022516"/>
    </source>
</evidence>
<dbReference type="GO" id="GO:0000246">
    <property type="term" value="F:Delta24(24-1) sterol reductase activity"/>
    <property type="evidence" value="ECO:0007669"/>
    <property type="project" value="TreeGrafter"/>
</dbReference>
<keyword evidence="12" id="KW-0732">Signal</keyword>
<evidence type="ECO:0000256" key="20">
    <source>
        <dbReference type="ARBA" id="ARBA00023136"/>
    </source>
</evidence>
<evidence type="ECO:0000256" key="11">
    <source>
        <dbReference type="ARBA" id="ARBA00022692"/>
    </source>
</evidence>
<dbReference type="SUPFAM" id="SSF55103">
    <property type="entry name" value="FAD-linked oxidases, C-terminal domain"/>
    <property type="match status" value="1"/>
</dbReference>
<evidence type="ECO:0000256" key="16">
    <source>
        <dbReference type="ARBA" id="ARBA00022989"/>
    </source>
</evidence>
<dbReference type="EC" id="1.3.1.72" evidence="6"/>
<evidence type="ECO:0000256" key="17">
    <source>
        <dbReference type="ARBA" id="ARBA00023002"/>
    </source>
</evidence>
<evidence type="ECO:0000256" key="6">
    <source>
        <dbReference type="ARBA" id="ARBA00012405"/>
    </source>
</evidence>
<keyword evidence="17" id="KW-0560">Oxidoreductase</keyword>
<dbReference type="InterPro" id="IPR036318">
    <property type="entry name" value="FAD-bd_PCMH-like_sf"/>
</dbReference>
<dbReference type="FunFam" id="3.30.465.10:FF:000032">
    <property type="entry name" value="Delta(24)-sterol reductase"/>
    <property type="match status" value="1"/>
</dbReference>
<dbReference type="InterPro" id="IPR016166">
    <property type="entry name" value="FAD-bd_PCMH"/>
</dbReference>
<keyword evidence="16" id="KW-1133">Transmembrane helix</keyword>
<evidence type="ECO:0000256" key="19">
    <source>
        <dbReference type="ARBA" id="ARBA00023098"/>
    </source>
</evidence>
<evidence type="ECO:0000256" key="7">
    <source>
        <dbReference type="ARBA" id="ARBA00019086"/>
    </source>
</evidence>
<keyword evidence="19" id="KW-0443">Lipid metabolism</keyword>
<keyword evidence="20" id="KW-0472">Membrane</keyword>
<dbReference type="SUPFAM" id="SSF56176">
    <property type="entry name" value="FAD-binding/transporter-associated domain-like"/>
    <property type="match status" value="1"/>
</dbReference>
<organism evidence="30 31">
    <name type="scientific">Coptotermes formosanus</name>
    <name type="common">Formosan subterranean termite</name>
    <dbReference type="NCBI Taxonomy" id="36987"/>
    <lineage>
        <taxon>Eukaryota</taxon>
        <taxon>Metazoa</taxon>
        <taxon>Ecdysozoa</taxon>
        <taxon>Arthropoda</taxon>
        <taxon>Hexapoda</taxon>
        <taxon>Insecta</taxon>
        <taxon>Pterygota</taxon>
        <taxon>Neoptera</taxon>
        <taxon>Polyneoptera</taxon>
        <taxon>Dictyoptera</taxon>
        <taxon>Blattodea</taxon>
        <taxon>Blattoidea</taxon>
        <taxon>Termitoidae</taxon>
        <taxon>Rhinotermitidae</taxon>
        <taxon>Coptotermes</taxon>
    </lineage>
</organism>
<dbReference type="OrthoDB" id="415825at2759"/>
<dbReference type="PANTHER" id="PTHR10801">
    <property type="entry name" value="24-DEHYDROCHOLESTEROL REDUCTASE"/>
    <property type="match status" value="1"/>
</dbReference>
<keyword evidence="11" id="KW-0812">Transmembrane</keyword>
<evidence type="ECO:0000256" key="9">
    <source>
        <dbReference type="ARBA" id="ARBA00022548"/>
    </source>
</evidence>
<keyword evidence="10" id="KW-0285">Flavoprotein</keyword>
<comment type="caution">
    <text evidence="30">The sequence shown here is derived from an EMBL/GenBank/DDBJ whole genome shotgun (WGS) entry which is preliminary data.</text>
</comment>
<keyword evidence="31" id="KW-1185">Reference proteome</keyword>
<dbReference type="Proteomes" id="UP000502823">
    <property type="component" value="Unassembled WGS sequence"/>
</dbReference>
<dbReference type="InterPro" id="IPR016169">
    <property type="entry name" value="FAD-bd_PCMH_sub2"/>
</dbReference>
<keyword evidence="23" id="KW-0753">Steroid metabolism</keyword>
<keyword evidence="21" id="KW-0576">Peroxisome</keyword>
<keyword evidence="13" id="KW-0256">Endoplasmic reticulum</keyword>
<keyword evidence="8" id="KW-0444">Lipid biosynthesis</keyword>
<protein>
    <recommendedName>
        <fullName evidence="7">Delta(24)-sterol reductase</fullName>
        <ecNumber evidence="6">1.3.1.72</ecNumber>
    </recommendedName>
    <alternativeName>
        <fullName evidence="27">24-dehydrocholesterol reductase</fullName>
    </alternativeName>
    <alternativeName>
        <fullName evidence="28">3-beta-hydroxysterol Delta-24-reductase</fullName>
    </alternativeName>
</protein>
<dbReference type="PROSITE" id="PS51387">
    <property type="entry name" value="FAD_PCMH"/>
    <property type="match status" value="1"/>
</dbReference>
<dbReference type="InterPro" id="IPR040165">
    <property type="entry name" value="Diminuto-like"/>
</dbReference>
<keyword evidence="15" id="KW-0521">NADP</keyword>
<name>A0A6L2Q998_COPFO</name>
<evidence type="ECO:0000256" key="22">
    <source>
        <dbReference type="ARBA" id="ARBA00023166"/>
    </source>
</evidence>
<dbReference type="GO" id="GO:0071949">
    <property type="term" value="F:FAD binding"/>
    <property type="evidence" value="ECO:0007669"/>
    <property type="project" value="InterPro"/>
</dbReference>
<evidence type="ECO:0000259" key="29">
    <source>
        <dbReference type="PROSITE" id="PS51387"/>
    </source>
</evidence>
<dbReference type="Gene3D" id="3.30.465.10">
    <property type="match status" value="1"/>
</dbReference>
<comment type="subcellular location">
    <subcellularLocation>
        <location evidence="4">Endoplasmic reticulum membrane</location>
        <topology evidence="4">Single-pass membrane protein</topology>
    </subcellularLocation>
    <subcellularLocation>
        <location evidence="2">Golgi apparatus membrane</location>
        <topology evidence="2">Single-pass membrane protein</topology>
    </subcellularLocation>
    <subcellularLocation>
        <location evidence="3">Peroxisome</location>
    </subcellularLocation>
</comment>
<dbReference type="AlphaFoldDB" id="A0A6L2Q998"/>
<proteinExistence type="predicted"/>
<evidence type="ECO:0000256" key="15">
    <source>
        <dbReference type="ARBA" id="ARBA00022857"/>
    </source>
</evidence>
<evidence type="ECO:0000256" key="24">
    <source>
        <dbReference type="ARBA" id="ARBA00051033"/>
    </source>
</evidence>